<name>A0A0K2XI41_9HELI</name>
<protein>
    <submittedName>
        <fullName evidence="2">Uncharacterized protein</fullName>
    </submittedName>
</protein>
<dbReference type="EMBL" id="CDMN01000035">
    <property type="protein sequence ID" value="CRF44374.1"/>
    <property type="molecule type" value="Genomic_DNA"/>
</dbReference>
<evidence type="ECO:0000313" key="2">
    <source>
        <dbReference type="EMBL" id="CRF44374.1"/>
    </source>
</evidence>
<reference evidence="2 3" key="1">
    <citation type="submission" date="2014-12" db="EMBL/GenBank/DDBJ databases">
        <authorList>
            <person name="Jaenicke S."/>
        </authorList>
    </citation>
    <scope>NUCLEOTIDE SEQUENCE [LARGE SCALE GENOMIC DNA]</scope>
    <source>
        <strain evidence="2">ASB9</strain>
    </source>
</reference>
<proteinExistence type="predicted"/>
<organism evidence="2 3">
    <name type="scientific">Helicobacter ailurogastricus</name>
    <dbReference type="NCBI Taxonomy" id="1578720"/>
    <lineage>
        <taxon>Bacteria</taxon>
        <taxon>Pseudomonadati</taxon>
        <taxon>Campylobacterota</taxon>
        <taxon>Epsilonproteobacteria</taxon>
        <taxon>Campylobacterales</taxon>
        <taxon>Helicobacteraceae</taxon>
        <taxon>Helicobacter</taxon>
    </lineage>
</organism>
<evidence type="ECO:0000256" key="1">
    <source>
        <dbReference type="SAM" id="MobiDB-lite"/>
    </source>
</evidence>
<dbReference type="AlphaFoldDB" id="A0A0K2XI41"/>
<feature type="region of interest" description="Disordered" evidence="1">
    <location>
        <begin position="1"/>
        <end position="53"/>
    </location>
</feature>
<accession>A0A0K2XI41</accession>
<gene>
    <name evidence="2" type="ORF">HAL09_09530</name>
</gene>
<sequence length="53" mass="6253">MKKFHRAVFHKRRGTESVKKRNARGLKMADGQRRISPPPPIFTRLNPREHCNT</sequence>
<feature type="compositionally biased region" description="Basic residues" evidence="1">
    <location>
        <begin position="1"/>
        <end position="13"/>
    </location>
</feature>
<dbReference type="Proteomes" id="UP000041394">
    <property type="component" value="Unassembled WGS sequence"/>
</dbReference>
<evidence type="ECO:0000313" key="3">
    <source>
        <dbReference type="Proteomes" id="UP000041394"/>
    </source>
</evidence>